<accession>A0A6I9SLS8</accession>
<evidence type="ECO:0000313" key="1">
    <source>
        <dbReference type="Proteomes" id="UP000504607"/>
    </source>
</evidence>
<name>A0A6I9SLS8_ELAGV</name>
<dbReference type="OrthoDB" id="745459at2759"/>
<gene>
    <name evidence="2" type="primary">LOC105060063</name>
</gene>
<sequence length="187" mass="20808">MTARMRAPFPTNHFILAFNPSNTTQRKREMSFHGSHSLGNVPFSWENKPGVSKVTPSFEEPLKLPPPPCSTDSPKLAVHGLYVPLPPCPFQPPRRISPKKGMSRREDDPFLAAYMECTKSVNKQKKASKGKAGLEKVGLGFSCKHACGVREDGMVRLSQLRLIHLKGERMRRGDGRLGIKSPKGRGY</sequence>
<dbReference type="KEGG" id="egu:105060063"/>
<dbReference type="GeneID" id="105060063"/>
<dbReference type="InParanoid" id="A0A6I9SLS8"/>
<dbReference type="AlphaFoldDB" id="A0A6I9SLS8"/>
<dbReference type="PANTHER" id="PTHR33696">
    <property type="entry name" value="T22J18.15-RELATED"/>
    <property type="match status" value="1"/>
</dbReference>
<keyword evidence="1" id="KW-1185">Reference proteome</keyword>
<dbReference type="RefSeq" id="XP_010941954.1">
    <property type="nucleotide sequence ID" value="XM_010943652.3"/>
</dbReference>
<evidence type="ECO:0000313" key="2">
    <source>
        <dbReference type="RefSeq" id="XP_010941954.1"/>
    </source>
</evidence>
<dbReference type="Proteomes" id="UP000504607">
    <property type="component" value="Unplaced"/>
</dbReference>
<proteinExistence type="predicted"/>
<protein>
    <submittedName>
        <fullName evidence="2">Uncharacterized protein LOC105060063</fullName>
    </submittedName>
</protein>
<dbReference type="PANTHER" id="PTHR33696:SF3">
    <property type="entry name" value="FLZ-TYPE DOMAIN-CONTAINING PROTEIN"/>
    <property type="match status" value="1"/>
</dbReference>
<reference evidence="2" key="1">
    <citation type="submission" date="2025-08" db="UniProtKB">
        <authorList>
            <consortium name="RefSeq"/>
        </authorList>
    </citation>
    <scope>IDENTIFICATION</scope>
</reference>
<organism evidence="1 2">
    <name type="scientific">Elaeis guineensis var. tenera</name>
    <name type="common">Oil palm</name>
    <dbReference type="NCBI Taxonomy" id="51953"/>
    <lineage>
        <taxon>Eukaryota</taxon>
        <taxon>Viridiplantae</taxon>
        <taxon>Streptophyta</taxon>
        <taxon>Embryophyta</taxon>
        <taxon>Tracheophyta</taxon>
        <taxon>Spermatophyta</taxon>
        <taxon>Magnoliopsida</taxon>
        <taxon>Liliopsida</taxon>
        <taxon>Arecaceae</taxon>
        <taxon>Arecoideae</taxon>
        <taxon>Cocoseae</taxon>
        <taxon>Elaeidinae</taxon>
        <taxon>Elaeis</taxon>
    </lineage>
</organism>